<dbReference type="AlphaFoldDB" id="A0AAV0C524"/>
<evidence type="ECO:0000313" key="4">
    <source>
        <dbReference type="EMBL" id="CAH9068783.1"/>
    </source>
</evidence>
<dbReference type="GO" id="GO:0003676">
    <property type="term" value="F:nucleic acid binding"/>
    <property type="evidence" value="ECO:0007669"/>
    <property type="project" value="InterPro"/>
</dbReference>
<protein>
    <recommendedName>
        <fullName evidence="3">CCHC-type domain-containing protein</fullName>
    </recommendedName>
</protein>
<dbReference type="InterPro" id="IPR001878">
    <property type="entry name" value="Znf_CCHC"/>
</dbReference>
<dbReference type="EMBL" id="CAMAPF010000015">
    <property type="protein sequence ID" value="CAH9068783.1"/>
    <property type="molecule type" value="Genomic_DNA"/>
</dbReference>
<evidence type="ECO:0000313" key="5">
    <source>
        <dbReference type="Proteomes" id="UP001152523"/>
    </source>
</evidence>
<comment type="caution">
    <text evidence="4">The sequence shown here is derived from an EMBL/GenBank/DDBJ whole genome shotgun (WGS) entry which is preliminary data.</text>
</comment>
<accession>A0AAV0C524</accession>
<feature type="region of interest" description="Disordered" evidence="2">
    <location>
        <begin position="43"/>
        <end position="74"/>
    </location>
</feature>
<proteinExistence type="predicted"/>
<keyword evidence="1" id="KW-0862">Zinc</keyword>
<dbReference type="GO" id="GO:0008270">
    <property type="term" value="F:zinc ion binding"/>
    <property type="evidence" value="ECO:0007669"/>
    <property type="project" value="UniProtKB-KW"/>
</dbReference>
<evidence type="ECO:0000256" key="2">
    <source>
        <dbReference type="SAM" id="MobiDB-lite"/>
    </source>
</evidence>
<dbReference type="Proteomes" id="UP001152523">
    <property type="component" value="Unassembled WGS sequence"/>
</dbReference>
<dbReference type="InterPro" id="IPR036875">
    <property type="entry name" value="Znf_CCHC_sf"/>
</dbReference>
<feature type="region of interest" description="Disordered" evidence="2">
    <location>
        <begin position="120"/>
        <end position="176"/>
    </location>
</feature>
<feature type="region of interest" description="Disordered" evidence="2">
    <location>
        <begin position="199"/>
        <end position="244"/>
    </location>
</feature>
<name>A0AAV0C524_9ASTE</name>
<feature type="compositionally biased region" description="Polar residues" evidence="2">
    <location>
        <begin position="233"/>
        <end position="244"/>
    </location>
</feature>
<feature type="compositionally biased region" description="Basic and acidic residues" evidence="2">
    <location>
        <begin position="120"/>
        <end position="140"/>
    </location>
</feature>
<evidence type="ECO:0000256" key="1">
    <source>
        <dbReference type="PROSITE-ProRule" id="PRU00047"/>
    </source>
</evidence>
<dbReference type="SUPFAM" id="SSF57756">
    <property type="entry name" value="Retrovirus zinc finger-like domains"/>
    <property type="match status" value="1"/>
</dbReference>
<keyword evidence="5" id="KW-1185">Reference proteome</keyword>
<reference evidence="4" key="1">
    <citation type="submission" date="2022-07" db="EMBL/GenBank/DDBJ databases">
        <authorList>
            <person name="Macas J."/>
            <person name="Novak P."/>
            <person name="Neumann P."/>
        </authorList>
    </citation>
    <scope>NUCLEOTIDE SEQUENCE</scope>
</reference>
<sequence length="276" mass="30021">MEGDGGTMNRENSEGFAPGGTGHANREKPVGIKVHEILEAQIMSGGHVKTKEESPCYGKTEPLKASGDKGDDLSDEDLDGAPIEQMGMVIDWLQRERVRLIQKCQARQAKGIPLVRKRKWGDNDSQRHSRRTNVEGDKTFRAQTLSLEWSRGSGGQNSRSKGSRVPKCTNCKKHHPGKCWEPPRCYRCREIGHTNANCPQLVPDQTLGSSSTTIGIQSQAGASQASKEHGGASVSNAPSVNQGRTHARVYTMTEAEARANPDSVAGITSCILVFYP</sequence>
<evidence type="ECO:0000259" key="3">
    <source>
        <dbReference type="PROSITE" id="PS50158"/>
    </source>
</evidence>
<feature type="domain" description="CCHC-type" evidence="3">
    <location>
        <begin position="184"/>
        <end position="200"/>
    </location>
</feature>
<dbReference type="PROSITE" id="PS50158">
    <property type="entry name" value="ZF_CCHC"/>
    <property type="match status" value="1"/>
</dbReference>
<gene>
    <name evidence="4" type="ORF">CEPIT_LOCUS2862</name>
</gene>
<feature type="compositionally biased region" description="Polar residues" evidence="2">
    <location>
        <begin position="206"/>
        <end position="225"/>
    </location>
</feature>
<keyword evidence="1" id="KW-0863">Zinc-finger</keyword>
<feature type="region of interest" description="Disordered" evidence="2">
    <location>
        <begin position="1"/>
        <end position="31"/>
    </location>
</feature>
<organism evidence="4 5">
    <name type="scientific">Cuscuta epithymum</name>
    <dbReference type="NCBI Taxonomy" id="186058"/>
    <lineage>
        <taxon>Eukaryota</taxon>
        <taxon>Viridiplantae</taxon>
        <taxon>Streptophyta</taxon>
        <taxon>Embryophyta</taxon>
        <taxon>Tracheophyta</taxon>
        <taxon>Spermatophyta</taxon>
        <taxon>Magnoliopsida</taxon>
        <taxon>eudicotyledons</taxon>
        <taxon>Gunneridae</taxon>
        <taxon>Pentapetalae</taxon>
        <taxon>asterids</taxon>
        <taxon>lamiids</taxon>
        <taxon>Solanales</taxon>
        <taxon>Convolvulaceae</taxon>
        <taxon>Cuscuteae</taxon>
        <taxon>Cuscuta</taxon>
        <taxon>Cuscuta subgen. Cuscuta</taxon>
    </lineage>
</organism>
<dbReference type="Gene3D" id="4.10.60.10">
    <property type="entry name" value="Zinc finger, CCHC-type"/>
    <property type="match status" value="1"/>
</dbReference>
<keyword evidence="1" id="KW-0479">Metal-binding</keyword>